<comment type="caution">
    <text evidence="2">The sequence shown here is derived from an EMBL/GenBank/DDBJ whole genome shotgun (WGS) entry which is preliminary data.</text>
</comment>
<dbReference type="EMBL" id="CAJOAZ010013792">
    <property type="protein sequence ID" value="CAF4271794.1"/>
    <property type="molecule type" value="Genomic_DNA"/>
</dbReference>
<protein>
    <submittedName>
        <fullName evidence="2">Uncharacterized protein</fullName>
    </submittedName>
</protein>
<sequence length="90" mass="10056">SVTVLPMALEVSRLFGGFFLAPSRLPKYFAWLDVLSYADRDKNSCIENGEIIIRELGLDYINIIGCIGALLAFIIICRSIAFLGVRFLKN</sequence>
<feature type="transmembrane region" description="Helical" evidence="1">
    <location>
        <begin position="60"/>
        <end position="85"/>
    </location>
</feature>
<dbReference type="AlphaFoldDB" id="A0A820G2Q8"/>
<keyword evidence="1" id="KW-1133">Transmembrane helix</keyword>
<feature type="non-terminal residue" evidence="2">
    <location>
        <position position="1"/>
    </location>
</feature>
<organism evidence="2 3">
    <name type="scientific">Adineta steineri</name>
    <dbReference type="NCBI Taxonomy" id="433720"/>
    <lineage>
        <taxon>Eukaryota</taxon>
        <taxon>Metazoa</taxon>
        <taxon>Spiralia</taxon>
        <taxon>Gnathifera</taxon>
        <taxon>Rotifera</taxon>
        <taxon>Eurotatoria</taxon>
        <taxon>Bdelloidea</taxon>
        <taxon>Adinetida</taxon>
        <taxon>Adinetidae</taxon>
        <taxon>Adineta</taxon>
    </lineage>
</organism>
<accession>A0A820G2Q8</accession>
<evidence type="ECO:0000313" key="2">
    <source>
        <dbReference type="EMBL" id="CAF4271794.1"/>
    </source>
</evidence>
<gene>
    <name evidence="2" type="ORF">OXD698_LOCUS44552</name>
</gene>
<dbReference type="Proteomes" id="UP000663844">
    <property type="component" value="Unassembled WGS sequence"/>
</dbReference>
<name>A0A820G2Q8_9BILA</name>
<keyword evidence="1" id="KW-0812">Transmembrane</keyword>
<reference evidence="2" key="1">
    <citation type="submission" date="2021-02" db="EMBL/GenBank/DDBJ databases">
        <authorList>
            <person name="Nowell W R."/>
        </authorList>
    </citation>
    <scope>NUCLEOTIDE SEQUENCE</scope>
</reference>
<keyword evidence="1" id="KW-0472">Membrane</keyword>
<evidence type="ECO:0000256" key="1">
    <source>
        <dbReference type="SAM" id="Phobius"/>
    </source>
</evidence>
<proteinExistence type="predicted"/>
<evidence type="ECO:0000313" key="3">
    <source>
        <dbReference type="Proteomes" id="UP000663844"/>
    </source>
</evidence>